<proteinExistence type="inferred from homology"/>
<dbReference type="AlphaFoldDB" id="A0A4R1NF35"/>
<keyword evidence="2" id="KW-0805">Transcription regulation</keyword>
<dbReference type="SUPFAM" id="SSF53850">
    <property type="entry name" value="Periplasmic binding protein-like II"/>
    <property type="match status" value="1"/>
</dbReference>
<sequence>MTPPSSTPALDLNLLVALDALLSEGSVAGAANRMNLSPPAMSRQLARIRHLLDDPVLVRAGRGLVPTPRAEALRRQLRQLIQDAENLVRGDGELVPAQIDRTFTLRASDGFVGTFGAAIAQAMIEQAPKARLRFVAEGNEDVDSLRDGSIDLDIGVIDAAMGPEIRLQTLFRDRFVGVVRPDHPLARQAVTVEAFIAYPHVSISRRGRFEGPVDAALALQGLRRTISVAVANFADGLAIVAKSDHIVLVPARSSGWYRRDFHAFDLPVKIDAPPPISIAWHPRYEKDAAHRWLRARVRSACPDL</sequence>
<dbReference type="InterPro" id="IPR000847">
    <property type="entry name" value="LysR_HTH_N"/>
</dbReference>
<dbReference type="OrthoDB" id="8717159at2"/>
<comment type="caution">
    <text evidence="6">The sequence shown here is derived from an EMBL/GenBank/DDBJ whole genome shotgun (WGS) entry which is preliminary data.</text>
</comment>
<dbReference type="PANTHER" id="PTHR30118:SF15">
    <property type="entry name" value="TRANSCRIPTIONAL REGULATORY PROTEIN"/>
    <property type="match status" value="1"/>
</dbReference>
<organism evidence="6 7">
    <name type="scientific">Sodalis ligni</name>
    <dbReference type="NCBI Taxonomy" id="2697027"/>
    <lineage>
        <taxon>Bacteria</taxon>
        <taxon>Pseudomonadati</taxon>
        <taxon>Pseudomonadota</taxon>
        <taxon>Gammaproteobacteria</taxon>
        <taxon>Enterobacterales</taxon>
        <taxon>Bruguierivoracaceae</taxon>
        <taxon>Sodalis</taxon>
    </lineage>
</organism>
<dbReference type="PANTHER" id="PTHR30118">
    <property type="entry name" value="HTH-TYPE TRANSCRIPTIONAL REGULATOR LEUO-RELATED"/>
    <property type="match status" value="1"/>
</dbReference>
<evidence type="ECO:0000256" key="3">
    <source>
        <dbReference type="ARBA" id="ARBA00023125"/>
    </source>
</evidence>
<evidence type="ECO:0000256" key="1">
    <source>
        <dbReference type="ARBA" id="ARBA00009437"/>
    </source>
</evidence>
<dbReference type="Pfam" id="PF03466">
    <property type="entry name" value="LysR_substrate"/>
    <property type="match status" value="1"/>
</dbReference>
<dbReference type="Pfam" id="PF00126">
    <property type="entry name" value="HTH_1"/>
    <property type="match status" value="1"/>
</dbReference>
<dbReference type="SUPFAM" id="SSF46785">
    <property type="entry name" value="Winged helix' DNA-binding domain"/>
    <property type="match status" value="1"/>
</dbReference>
<dbReference type="RefSeq" id="WP_132922163.1">
    <property type="nucleotide sequence ID" value="NZ_SJOI01000001.1"/>
</dbReference>
<name>A0A4R1NF35_9GAMM</name>
<keyword evidence="3" id="KW-0238">DNA-binding</keyword>
<evidence type="ECO:0000313" key="7">
    <source>
        <dbReference type="Proteomes" id="UP000294555"/>
    </source>
</evidence>
<evidence type="ECO:0000256" key="2">
    <source>
        <dbReference type="ARBA" id="ARBA00023015"/>
    </source>
</evidence>
<evidence type="ECO:0000256" key="4">
    <source>
        <dbReference type="ARBA" id="ARBA00023163"/>
    </source>
</evidence>
<dbReference type="GO" id="GO:0003700">
    <property type="term" value="F:DNA-binding transcription factor activity"/>
    <property type="evidence" value="ECO:0007669"/>
    <property type="project" value="InterPro"/>
</dbReference>
<comment type="similarity">
    <text evidence="1">Belongs to the LysR transcriptional regulatory family.</text>
</comment>
<protein>
    <submittedName>
        <fullName evidence="6">LysR family transcriptional regulator</fullName>
    </submittedName>
</protein>
<dbReference type="Gene3D" id="3.40.190.10">
    <property type="entry name" value="Periplasmic binding protein-like II"/>
    <property type="match status" value="2"/>
</dbReference>
<reference evidence="6 7" key="1">
    <citation type="submission" date="2019-02" db="EMBL/GenBank/DDBJ databases">
        <title>Investigation of anaerobic lignin degradation for improved lignocellulosic biofuels.</title>
        <authorList>
            <person name="Deangelis K."/>
        </authorList>
    </citation>
    <scope>NUCLEOTIDE SEQUENCE [LARGE SCALE GENOMIC DNA]</scope>
    <source>
        <strain evidence="6 7">159R</strain>
    </source>
</reference>
<dbReference type="PROSITE" id="PS50931">
    <property type="entry name" value="HTH_LYSR"/>
    <property type="match status" value="1"/>
</dbReference>
<dbReference type="InterPro" id="IPR036390">
    <property type="entry name" value="WH_DNA-bd_sf"/>
</dbReference>
<dbReference type="InterPro" id="IPR005119">
    <property type="entry name" value="LysR_subst-bd"/>
</dbReference>
<evidence type="ECO:0000313" key="6">
    <source>
        <dbReference type="EMBL" id="TCL03276.1"/>
    </source>
</evidence>
<dbReference type="InterPro" id="IPR036388">
    <property type="entry name" value="WH-like_DNA-bd_sf"/>
</dbReference>
<dbReference type="Gene3D" id="1.10.10.10">
    <property type="entry name" value="Winged helix-like DNA-binding domain superfamily/Winged helix DNA-binding domain"/>
    <property type="match status" value="1"/>
</dbReference>
<dbReference type="GO" id="GO:0003677">
    <property type="term" value="F:DNA binding"/>
    <property type="evidence" value="ECO:0007669"/>
    <property type="project" value="UniProtKB-KW"/>
</dbReference>
<keyword evidence="7" id="KW-1185">Reference proteome</keyword>
<dbReference type="EMBL" id="SJOI01000001">
    <property type="protein sequence ID" value="TCL03276.1"/>
    <property type="molecule type" value="Genomic_DNA"/>
</dbReference>
<gene>
    <name evidence="6" type="ORF">EZJ58_1337</name>
</gene>
<dbReference type="InterPro" id="IPR050389">
    <property type="entry name" value="LysR-type_TF"/>
</dbReference>
<dbReference type="CDD" id="cd08460">
    <property type="entry name" value="PBP2_DntR_like_1"/>
    <property type="match status" value="1"/>
</dbReference>
<keyword evidence="4" id="KW-0804">Transcription</keyword>
<dbReference type="Proteomes" id="UP000294555">
    <property type="component" value="Unassembled WGS sequence"/>
</dbReference>
<feature type="domain" description="HTH lysR-type" evidence="5">
    <location>
        <begin position="10"/>
        <end position="67"/>
    </location>
</feature>
<accession>A0A4R1NF35</accession>
<evidence type="ECO:0000259" key="5">
    <source>
        <dbReference type="PROSITE" id="PS50931"/>
    </source>
</evidence>